<dbReference type="RefSeq" id="WP_148808039.1">
    <property type="nucleotide sequence ID" value="NZ_CP042243.1"/>
</dbReference>
<dbReference type="Proteomes" id="UP000324646">
    <property type="component" value="Chromosome"/>
</dbReference>
<organism evidence="1 2">
    <name type="scientific">Crassaminicella thermophila</name>
    <dbReference type="NCBI Taxonomy" id="2599308"/>
    <lineage>
        <taxon>Bacteria</taxon>
        <taxon>Bacillati</taxon>
        <taxon>Bacillota</taxon>
        <taxon>Clostridia</taxon>
        <taxon>Eubacteriales</taxon>
        <taxon>Clostridiaceae</taxon>
        <taxon>Crassaminicella</taxon>
    </lineage>
</organism>
<reference evidence="1 2" key="1">
    <citation type="submission" date="2019-07" db="EMBL/GenBank/DDBJ databases">
        <title>Complete genome of Crassaminicella thermophila SY095.</title>
        <authorList>
            <person name="Li X."/>
        </authorList>
    </citation>
    <scope>NUCLEOTIDE SEQUENCE [LARGE SCALE GENOMIC DNA]</scope>
    <source>
        <strain evidence="1 2">SY095</strain>
    </source>
</reference>
<dbReference type="KEGG" id="crs:FQB35_00470"/>
<gene>
    <name evidence="1" type="ORF">FQB35_00470</name>
</gene>
<dbReference type="Pfam" id="PF11213">
    <property type="entry name" value="DUF3006"/>
    <property type="match status" value="1"/>
</dbReference>
<evidence type="ECO:0000313" key="1">
    <source>
        <dbReference type="EMBL" id="QEK10964.1"/>
    </source>
</evidence>
<accession>A0A5C0SCN6</accession>
<protein>
    <submittedName>
        <fullName evidence="1">DUF3006 domain-containing protein</fullName>
    </submittedName>
</protein>
<proteinExistence type="predicted"/>
<keyword evidence="2" id="KW-1185">Reference proteome</keyword>
<name>A0A5C0SCN6_CRATE</name>
<dbReference type="OrthoDB" id="164847at2"/>
<evidence type="ECO:0000313" key="2">
    <source>
        <dbReference type="Proteomes" id="UP000324646"/>
    </source>
</evidence>
<dbReference type="InterPro" id="IPR021377">
    <property type="entry name" value="DUF3006"/>
</dbReference>
<sequence length="70" mass="8614">MRVIIDRFEGDYALCEKEDKKIIHIKREKIPTYAREGDALWIDKDKVIVDEYETKKRKREIEEMIEDLWE</sequence>
<dbReference type="AlphaFoldDB" id="A0A5C0SCN6"/>
<dbReference type="EMBL" id="CP042243">
    <property type="protein sequence ID" value="QEK10964.1"/>
    <property type="molecule type" value="Genomic_DNA"/>
</dbReference>